<dbReference type="Pfam" id="PF17778">
    <property type="entry name" value="WHD_BLACT"/>
    <property type="match status" value="1"/>
</dbReference>
<protein>
    <submittedName>
        <fullName evidence="2">MBL fold metallo-hydrolase</fullName>
    </submittedName>
</protein>
<keyword evidence="2" id="KW-0378">Hydrolase</keyword>
<dbReference type="PANTHER" id="PTHR23131:SF0">
    <property type="entry name" value="ENDORIBONUCLEASE LACTB2"/>
    <property type="match status" value="1"/>
</dbReference>
<dbReference type="CDD" id="cd16278">
    <property type="entry name" value="metallo-hydrolase-like_MBL-fold"/>
    <property type="match status" value="1"/>
</dbReference>
<dbReference type="Gene3D" id="1.10.10.10">
    <property type="entry name" value="Winged helix-like DNA-binding domain superfamily/Winged helix DNA-binding domain"/>
    <property type="match status" value="1"/>
</dbReference>
<sequence>MDRNSLMFDTSAPGPAGVVADVSPLTRRLIAPNPGAFTFSGTCSYLVGRRRVAIIDPGPAIPAHVEALLRAVSGQELVAILVTHTHRDHSPAAAILREKTGAPILGCGPYVPRSNGIAAGSGLDASHDFVYAPDRALNDGELVRVGEVSIEAVATPGHTANHLCFALHEEGVVFTGDHVMAWSTTVVAPPDGSMRDYMESIEKLRRRADVLLWPGHGGPVREPQRYLRAIAHHRRQREAAILQRLDEGDETIPQMVARIYEGVNPRLHGAAALTILAHMEDLIARGAVEPKGPVDILQGRFVKVV</sequence>
<dbReference type="AlphaFoldDB" id="A0A6B8KBY1"/>
<organism evidence="2 3">
    <name type="scientific">Methylocystis heyeri</name>
    <dbReference type="NCBI Taxonomy" id="391905"/>
    <lineage>
        <taxon>Bacteria</taxon>
        <taxon>Pseudomonadati</taxon>
        <taxon>Pseudomonadota</taxon>
        <taxon>Alphaproteobacteria</taxon>
        <taxon>Hyphomicrobiales</taxon>
        <taxon>Methylocystaceae</taxon>
        <taxon>Methylocystis</taxon>
    </lineage>
</organism>
<dbReference type="InterPro" id="IPR041516">
    <property type="entry name" value="LACTB2_WH"/>
</dbReference>
<dbReference type="PANTHER" id="PTHR23131">
    <property type="entry name" value="ENDORIBONUCLEASE LACTB2"/>
    <property type="match status" value="1"/>
</dbReference>
<proteinExistence type="predicted"/>
<dbReference type="KEGG" id="mhey:H2LOC_004860"/>
<dbReference type="Pfam" id="PF00753">
    <property type="entry name" value="Lactamase_B"/>
    <property type="match status" value="1"/>
</dbReference>
<gene>
    <name evidence="2" type="ORF">H2LOC_004860</name>
</gene>
<dbReference type="OrthoDB" id="9788263at2"/>
<reference evidence="2 3" key="1">
    <citation type="submission" date="2019-11" db="EMBL/GenBank/DDBJ databases">
        <title>The genome sequence of Methylocystis heyeri.</title>
        <authorList>
            <person name="Oshkin I.Y."/>
            <person name="Miroshnikov K."/>
            <person name="Dedysh S.N."/>
        </authorList>
    </citation>
    <scope>NUCLEOTIDE SEQUENCE [LARGE SCALE GENOMIC DNA]</scope>
    <source>
        <strain evidence="2 3">H2</strain>
    </source>
</reference>
<accession>A0A6B8KBY1</accession>
<dbReference type="SMART" id="SM00849">
    <property type="entry name" value="Lactamase_B"/>
    <property type="match status" value="1"/>
</dbReference>
<dbReference type="InterPro" id="IPR050662">
    <property type="entry name" value="Sec-metab_biosynth-thioest"/>
</dbReference>
<dbReference type="InterPro" id="IPR036866">
    <property type="entry name" value="RibonucZ/Hydroxyglut_hydro"/>
</dbReference>
<dbReference type="InterPro" id="IPR001279">
    <property type="entry name" value="Metallo-B-lactamas"/>
</dbReference>
<dbReference type="GO" id="GO:0016787">
    <property type="term" value="F:hydrolase activity"/>
    <property type="evidence" value="ECO:0007669"/>
    <property type="project" value="UniProtKB-KW"/>
</dbReference>
<feature type="domain" description="Metallo-beta-lactamase" evidence="1">
    <location>
        <begin position="40"/>
        <end position="216"/>
    </location>
</feature>
<evidence type="ECO:0000313" key="2">
    <source>
        <dbReference type="EMBL" id="QGM45072.1"/>
    </source>
</evidence>
<dbReference type="Proteomes" id="UP000309061">
    <property type="component" value="Chromosome"/>
</dbReference>
<name>A0A6B8KBY1_9HYPH</name>
<dbReference type="Gene3D" id="3.60.15.10">
    <property type="entry name" value="Ribonuclease Z/Hydroxyacylglutathione hydrolase-like"/>
    <property type="match status" value="1"/>
</dbReference>
<evidence type="ECO:0000259" key="1">
    <source>
        <dbReference type="SMART" id="SM00849"/>
    </source>
</evidence>
<dbReference type="SUPFAM" id="SSF56281">
    <property type="entry name" value="Metallo-hydrolase/oxidoreductase"/>
    <property type="match status" value="1"/>
</dbReference>
<dbReference type="InterPro" id="IPR036388">
    <property type="entry name" value="WH-like_DNA-bd_sf"/>
</dbReference>
<evidence type="ECO:0000313" key="3">
    <source>
        <dbReference type="Proteomes" id="UP000309061"/>
    </source>
</evidence>
<keyword evidence="3" id="KW-1185">Reference proteome</keyword>
<dbReference type="EMBL" id="CP046052">
    <property type="protein sequence ID" value="QGM45072.1"/>
    <property type="molecule type" value="Genomic_DNA"/>
</dbReference>